<dbReference type="InterPro" id="IPR029466">
    <property type="entry name" value="NAM-associated_C"/>
</dbReference>
<dbReference type="Pfam" id="PF14303">
    <property type="entry name" value="NAM-associated"/>
    <property type="match status" value="1"/>
</dbReference>
<dbReference type="EMBL" id="JANJYJ010000006">
    <property type="protein sequence ID" value="KAK3205451.1"/>
    <property type="molecule type" value="Genomic_DNA"/>
</dbReference>
<proteinExistence type="predicted"/>
<comment type="caution">
    <text evidence="3">The sequence shown here is derived from an EMBL/GenBank/DDBJ whole genome shotgun (WGS) entry which is preliminary data.</text>
</comment>
<feature type="domain" description="No apical meristem-associated C-terminal" evidence="2">
    <location>
        <begin position="84"/>
        <end position="240"/>
    </location>
</feature>
<accession>A0AAE0E335</accession>
<gene>
    <name evidence="3" type="ORF">Dsin_019497</name>
</gene>
<sequence>MATKRTSSYTHAKDTHLCHIYLDVSQNPIIGIYQLKDMFWARVESDYDNNKPDFITELRNKRSLQCRMNQTKILLAQDNKYKHGFKFDHVWPILKDMQKFADNATATSAFQRESGHFVSSQEDSPTSKSPTMASPGLSSFSLNITSDDVEGSSSQRAIGVKKAKFKRRVEEQNSAFCDTLKEGQQQFMEVFKQNTGERQRTNDILERKVECRETKIVMMDLITITDPMKREFVKQQQLKIMAKQARQQSQGSQNTSGSFGDFFNNLQGSGNGLLDY</sequence>
<dbReference type="PANTHER" id="PTHR45125">
    <property type="entry name" value="F21J9.4-RELATED"/>
    <property type="match status" value="1"/>
</dbReference>
<protein>
    <recommendedName>
        <fullName evidence="2">No apical meristem-associated C-terminal domain-containing protein</fullName>
    </recommendedName>
</protein>
<evidence type="ECO:0000313" key="3">
    <source>
        <dbReference type="EMBL" id="KAK3205451.1"/>
    </source>
</evidence>
<evidence type="ECO:0000256" key="1">
    <source>
        <dbReference type="SAM" id="MobiDB-lite"/>
    </source>
</evidence>
<dbReference type="PANTHER" id="PTHR45125:SF36">
    <property type="entry name" value="BNAC01G27460D PROTEIN"/>
    <property type="match status" value="1"/>
</dbReference>
<feature type="region of interest" description="Disordered" evidence="1">
    <location>
        <begin position="112"/>
        <end position="137"/>
    </location>
</feature>
<reference evidence="3" key="1">
    <citation type="journal article" date="2023" name="Plant J.">
        <title>Genome sequences and population genomics provide insights into the demographic history, inbreeding, and mutation load of two 'living fossil' tree species of Dipteronia.</title>
        <authorList>
            <person name="Feng Y."/>
            <person name="Comes H.P."/>
            <person name="Chen J."/>
            <person name="Zhu S."/>
            <person name="Lu R."/>
            <person name="Zhang X."/>
            <person name="Li P."/>
            <person name="Qiu J."/>
            <person name="Olsen K.M."/>
            <person name="Qiu Y."/>
        </authorList>
    </citation>
    <scope>NUCLEOTIDE SEQUENCE</scope>
    <source>
        <strain evidence="3">NBL</strain>
    </source>
</reference>
<evidence type="ECO:0000259" key="2">
    <source>
        <dbReference type="Pfam" id="PF14303"/>
    </source>
</evidence>
<dbReference type="Proteomes" id="UP001281410">
    <property type="component" value="Unassembled WGS sequence"/>
</dbReference>
<organism evidence="3 4">
    <name type="scientific">Dipteronia sinensis</name>
    <dbReference type="NCBI Taxonomy" id="43782"/>
    <lineage>
        <taxon>Eukaryota</taxon>
        <taxon>Viridiplantae</taxon>
        <taxon>Streptophyta</taxon>
        <taxon>Embryophyta</taxon>
        <taxon>Tracheophyta</taxon>
        <taxon>Spermatophyta</taxon>
        <taxon>Magnoliopsida</taxon>
        <taxon>eudicotyledons</taxon>
        <taxon>Gunneridae</taxon>
        <taxon>Pentapetalae</taxon>
        <taxon>rosids</taxon>
        <taxon>malvids</taxon>
        <taxon>Sapindales</taxon>
        <taxon>Sapindaceae</taxon>
        <taxon>Hippocastanoideae</taxon>
        <taxon>Acereae</taxon>
        <taxon>Dipteronia</taxon>
    </lineage>
</organism>
<name>A0AAE0E335_9ROSI</name>
<evidence type="ECO:0000313" key="4">
    <source>
        <dbReference type="Proteomes" id="UP001281410"/>
    </source>
</evidence>
<keyword evidence="4" id="KW-1185">Reference proteome</keyword>
<dbReference type="AlphaFoldDB" id="A0AAE0E335"/>